<reference evidence="7" key="2">
    <citation type="submission" date="2021-04" db="EMBL/GenBank/DDBJ databases">
        <authorList>
            <person name="Gilroy R."/>
        </authorList>
    </citation>
    <scope>NUCLEOTIDE SEQUENCE</scope>
    <source>
        <strain evidence="7">CHK178-16964</strain>
    </source>
</reference>
<comment type="caution">
    <text evidence="7">The sequence shown here is derived from an EMBL/GenBank/DDBJ whole genome shotgun (WGS) entry which is preliminary data.</text>
</comment>
<dbReference type="InterPro" id="IPR044666">
    <property type="entry name" value="Cyclophilin_A-like"/>
</dbReference>
<evidence type="ECO:0000313" key="7">
    <source>
        <dbReference type="EMBL" id="HJA72379.1"/>
    </source>
</evidence>
<evidence type="ECO:0000256" key="5">
    <source>
        <dbReference type="SAM" id="Coils"/>
    </source>
</evidence>
<dbReference type="GO" id="GO:0003755">
    <property type="term" value="F:peptidyl-prolyl cis-trans isomerase activity"/>
    <property type="evidence" value="ECO:0007669"/>
    <property type="project" value="UniProtKB-KW"/>
</dbReference>
<dbReference type="PANTHER" id="PTHR45625">
    <property type="entry name" value="PEPTIDYL-PROLYL CIS-TRANS ISOMERASE-RELATED"/>
    <property type="match status" value="1"/>
</dbReference>
<evidence type="ECO:0000256" key="1">
    <source>
        <dbReference type="ARBA" id="ARBA00002388"/>
    </source>
</evidence>
<name>A0A9D2HKW8_9FIRM</name>
<gene>
    <name evidence="7" type="ORF">IAA07_12545</name>
</gene>
<evidence type="ECO:0000256" key="4">
    <source>
        <dbReference type="ARBA" id="ARBA00023235"/>
    </source>
</evidence>
<comment type="function">
    <text evidence="1">PPIases accelerate the folding of proteins. It catalyzes the cis-trans isomerization of proline imidic peptide bonds in oligopeptides.</text>
</comment>
<evidence type="ECO:0000259" key="6">
    <source>
        <dbReference type="PROSITE" id="PS50072"/>
    </source>
</evidence>
<dbReference type="SUPFAM" id="SSF50891">
    <property type="entry name" value="Cyclophilin-like"/>
    <property type="match status" value="2"/>
</dbReference>
<dbReference type="InterPro" id="IPR029000">
    <property type="entry name" value="Cyclophilin-like_dom_sf"/>
</dbReference>
<keyword evidence="4 7" id="KW-0413">Isomerase</keyword>
<organism evidence="7 8">
    <name type="scientific">Candidatus Lachnoclostridium stercoravium</name>
    <dbReference type="NCBI Taxonomy" id="2838633"/>
    <lineage>
        <taxon>Bacteria</taxon>
        <taxon>Bacillati</taxon>
        <taxon>Bacillota</taxon>
        <taxon>Clostridia</taxon>
        <taxon>Lachnospirales</taxon>
        <taxon>Lachnospiraceae</taxon>
    </lineage>
</organism>
<dbReference type="EC" id="5.2.1.8" evidence="2"/>
<accession>A0A9D2HKW8</accession>
<dbReference type="Proteomes" id="UP000823900">
    <property type="component" value="Unassembled WGS sequence"/>
</dbReference>
<proteinExistence type="predicted"/>
<protein>
    <recommendedName>
        <fullName evidence="2">peptidylprolyl isomerase</fullName>
        <ecNumber evidence="2">5.2.1.8</ecNumber>
    </recommendedName>
</protein>
<keyword evidence="5" id="KW-0175">Coiled coil</keyword>
<evidence type="ECO:0000256" key="3">
    <source>
        <dbReference type="ARBA" id="ARBA00023110"/>
    </source>
</evidence>
<feature type="coiled-coil region" evidence="5">
    <location>
        <begin position="189"/>
        <end position="216"/>
    </location>
</feature>
<dbReference type="AlphaFoldDB" id="A0A9D2HKW8"/>
<sequence length="304" mass="33452">MIGLGGAALLLAGLTGCQKSRSYAEVSADIADTFPIEAKAAGENPQLIGSDGPYAVLHTTAGDITVLLYEKEAPKAVENFVQLAKQGYYDGSRFFYVKKDQLAQAGKPAPEEGAVSPAGEPLAYGEERSIWDGPFEDEFHDGLHNFPGAVGMAGNGRDQNLSQFYFTVSEEKPEDERVVSASMYVNELMRQAEEELEEKTAETDLTEEEIEAFEAEWNARIQSINTEGIPEEYMERYRPAVERYRELGGKWGLDYKQTVFGQIVDGMNVAQAITQVKVNAADRSPKKEICIESIDILETLGEGK</sequence>
<dbReference type="Pfam" id="PF00160">
    <property type="entry name" value="Pro_isomerase"/>
    <property type="match status" value="2"/>
</dbReference>
<dbReference type="PANTHER" id="PTHR45625:SF4">
    <property type="entry name" value="PEPTIDYLPROLYL ISOMERASE DOMAIN AND WD REPEAT-CONTAINING PROTEIN 1"/>
    <property type="match status" value="1"/>
</dbReference>
<dbReference type="PROSITE" id="PS50072">
    <property type="entry name" value="CSA_PPIASE_2"/>
    <property type="match status" value="1"/>
</dbReference>
<evidence type="ECO:0000313" key="8">
    <source>
        <dbReference type="Proteomes" id="UP000823900"/>
    </source>
</evidence>
<dbReference type="Gene3D" id="2.40.100.10">
    <property type="entry name" value="Cyclophilin-like"/>
    <property type="match status" value="2"/>
</dbReference>
<dbReference type="InterPro" id="IPR002130">
    <property type="entry name" value="Cyclophilin-type_PPIase_dom"/>
</dbReference>
<reference evidence="7" key="1">
    <citation type="journal article" date="2021" name="PeerJ">
        <title>Extensive microbial diversity within the chicken gut microbiome revealed by metagenomics and culture.</title>
        <authorList>
            <person name="Gilroy R."/>
            <person name="Ravi A."/>
            <person name="Getino M."/>
            <person name="Pursley I."/>
            <person name="Horton D.L."/>
            <person name="Alikhan N.F."/>
            <person name="Baker D."/>
            <person name="Gharbi K."/>
            <person name="Hall N."/>
            <person name="Watson M."/>
            <person name="Adriaenssens E.M."/>
            <person name="Foster-Nyarko E."/>
            <person name="Jarju S."/>
            <person name="Secka A."/>
            <person name="Antonio M."/>
            <person name="Oren A."/>
            <person name="Chaudhuri R.R."/>
            <person name="La Ragione R."/>
            <person name="Hildebrand F."/>
            <person name="Pallen M.J."/>
        </authorList>
    </citation>
    <scope>NUCLEOTIDE SEQUENCE</scope>
    <source>
        <strain evidence="7">CHK178-16964</strain>
    </source>
</reference>
<dbReference type="EMBL" id="DWZA01000104">
    <property type="protein sequence ID" value="HJA72379.1"/>
    <property type="molecule type" value="Genomic_DNA"/>
</dbReference>
<evidence type="ECO:0000256" key="2">
    <source>
        <dbReference type="ARBA" id="ARBA00013194"/>
    </source>
</evidence>
<dbReference type="CDD" id="cd00317">
    <property type="entry name" value="cyclophilin"/>
    <property type="match status" value="1"/>
</dbReference>
<keyword evidence="3" id="KW-0697">Rotamase</keyword>
<feature type="domain" description="PPIase cyclophilin-type" evidence="6">
    <location>
        <begin position="58"/>
        <end position="296"/>
    </location>
</feature>